<accession>A0A6B3W1A4</accession>
<dbReference type="PANTHER" id="PTHR37305">
    <property type="entry name" value="INTEGRAL MEMBRANE PROTEIN-RELATED"/>
    <property type="match status" value="1"/>
</dbReference>
<name>A0A6B3W1A4_9BACI</name>
<feature type="transmembrane region" description="Helical" evidence="1">
    <location>
        <begin position="230"/>
        <end position="252"/>
    </location>
</feature>
<keyword evidence="1" id="KW-0472">Membrane</keyword>
<dbReference type="Proteomes" id="UP000570010">
    <property type="component" value="Unassembled WGS sequence"/>
</dbReference>
<feature type="transmembrane region" description="Helical" evidence="1">
    <location>
        <begin position="21"/>
        <end position="42"/>
    </location>
</feature>
<dbReference type="AlphaFoldDB" id="A0A6B3W1A4"/>
<dbReference type="EMBL" id="JACEIO010000031">
    <property type="protein sequence ID" value="MBA4537991.1"/>
    <property type="molecule type" value="Genomic_DNA"/>
</dbReference>
<protein>
    <submittedName>
        <fullName evidence="3">ABC transporter permease</fullName>
    </submittedName>
</protein>
<proteinExistence type="predicted"/>
<dbReference type="RefSeq" id="WP_163242632.1">
    <property type="nucleotide sequence ID" value="NZ_JAAIWN010000029.1"/>
</dbReference>
<feature type="transmembrane region" description="Helical" evidence="1">
    <location>
        <begin position="153"/>
        <end position="176"/>
    </location>
</feature>
<gene>
    <name evidence="3" type="ORF">G4D64_12210</name>
    <name evidence="2" type="ORF">H1Z61_12820</name>
</gene>
<dbReference type="PANTHER" id="PTHR37305:SF1">
    <property type="entry name" value="MEMBRANE PROTEIN"/>
    <property type="match status" value="1"/>
</dbReference>
<evidence type="ECO:0000313" key="4">
    <source>
        <dbReference type="Proteomes" id="UP000472971"/>
    </source>
</evidence>
<keyword evidence="1" id="KW-1133">Transmembrane helix</keyword>
<comment type="caution">
    <text evidence="3">The sequence shown here is derived from an EMBL/GenBank/DDBJ whole genome shotgun (WGS) entry which is preliminary data.</text>
</comment>
<organism evidence="3 4">
    <name type="scientific">Bacillus aquiflavi</name>
    <dbReference type="NCBI Taxonomy" id="2672567"/>
    <lineage>
        <taxon>Bacteria</taxon>
        <taxon>Bacillati</taxon>
        <taxon>Bacillota</taxon>
        <taxon>Bacilli</taxon>
        <taxon>Bacillales</taxon>
        <taxon>Bacillaceae</taxon>
        <taxon>Bacillus</taxon>
    </lineage>
</organism>
<feature type="transmembrane region" description="Helical" evidence="1">
    <location>
        <begin position="76"/>
        <end position="94"/>
    </location>
</feature>
<reference evidence="2 5" key="2">
    <citation type="submission" date="2020-07" db="EMBL/GenBank/DDBJ databases">
        <authorList>
            <person name="Feng H."/>
        </authorList>
    </citation>
    <scope>NUCLEOTIDE SEQUENCE [LARGE SCALE GENOMIC DNA]</scope>
    <source>
        <strain evidence="2">S-12</strain>
        <strain evidence="5">s-12</strain>
    </source>
</reference>
<sequence>MRQWSILLNKEILEMWRSFKWIWVPMTFILLGMMDPLTSYYMPQILDAVGDLPEGTIIEIPTPSAQEVLMMTVNQFNIMGVLVIVLLTMGLISAERKSGVAGMILVKPVSVAYYVTAKWTGALLLLLLSYFLGFLASWYYVGILFEPIPFGDFFIVFMLYGIWLIFVLTVSLFFNAMLKSPGAVAFTSLSVIIILNLVGGLLSHWLKWSPSQLSVYAGSFLTLGELPDEITGTVLISFILIVMLLIFSVFIFRKKELAT</sequence>
<keyword evidence="1" id="KW-0812">Transmembrane</keyword>
<evidence type="ECO:0000256" key="1">
    <source>
        <dbReference type="SAM" id="Phobius"/>
    </source>
</evidence>
<reference evidence="3 4" key="1">
    <citation type="submission" date="2020-02" db="EMBL/GenBank/DDBJ databases">
        <title>Bacillus aquiflavi sp. nov., isolated from yellow water of strong flavor Chinese baijiu in Yibin region of China.</title>
        <authorList>
            <person name="Xie J."/>
        </authorList>
    </citation>
    <scope>NUCLEOTIDE SEQUENCE [LARGE SCALE GENOMIC DNA]</scope>
    <source>
        <strain evidence="3 4">3H-10</strain>
    </source>
</reference>
<evidence type="ECO:0000313" key="2">
    <source>
        <dbReference type="EMBL" id="MBA4537991.1"/>
    </source>
</evidence>
<evidence type="ECO:0000313" key="5">
    <source>
        <dbReference type="Proteomes" id="UP000570010"/>
    </source>
</evidence>
<dbReference type="Proteomes" id="UP000472971">
    <property type="component" value="Unassembled WGS sequence"/>
</dbReference>
<feature type="transmembrane region" description="Helical" evidence="1">
    <location>
        <begin position="115"/>
        <end position="141"/>
    </location>
</feature>
<dbReference type="EMBL" id="JAAIWN010000029">
    <property type="protein sequence ID" value="NEY82247.1"/>
    <property type="molecule type" value="Genomic_DNA"/>
</dbReference>
<keyword evidence="4" id="KW-1185">Reference proteome</keyword>
<feature type="transmembrane region" description="Helical" evidence="1">
    <location>
        <begin position="183"/>
        <end position="206"/>
    </location>
</feature>
<evidence type="ECO:0000313" key="3">
    <source>
        <dbReference type="EMBL" id="NEY82247.1"/>
    </source>
</evidence>